<dbReference type="Proteomes" id="UP000003571">
    <property type="component" value="Unassembled WGS sequence"/>
</dbReference>
<dbReference type="SUPFAM" id="SSF52266">
    <property type="entry name" value="SGNH hydrolase"/>
    <property type="match status" value="1"/>
</dbReference>
<dbReference type="InterPro" id="IPR037459">
    <property type="entry name" value="RhgT-like"/>
</dbReference>
<dbReference type="eggNOG" id="COG2755">
    <property type="taxonomic scope" value="Bacteria"/>
</dbReference>
<gene>
    <name evidence="5" type="ORF">TresaDRAFT_2040</name>
</gene>
<proteinExistence type="inferred from homology"/>
<dbReference type="RefSeq" id="WP_002704685.1">
    <property type="nucleotide sequence ID" value="NZ_AGRW01000048.1"/>
</dbReference>
<reference evidence="5 6" key="1">
    <citation type="submission" date="2011-09" db="EMBL/GenBank/DDBJ databases">
        <title>The draft genome of Treponema saccharophilum DSM 2985.</title>
        <authorList>
            <consortium name="US DOE Joint Genome Institute (JGI-PGF)"/>
            <person name="Lucas S."/>
            <person name="Copeland A."/>
            <person name="Lapidus A."/>
            <person name="Glavina del Rio T."/>
            <person name="Dalin E."/>
            <person name="Tice H."/>
            <person name="Bruce D."/>
            <person name="Goodwin L."/>
            <person name="Pitluck S."/>
            <person name="Peters L."/>
            <person name="Kyrpides N."/>
            <person name="Mavromatis K."/>
            <person name="Ivanova N."/>
            <person name="Markowitz V."/>
            <person name="Cheng J.-F."/>
            <person name="Hugenholtz P."/>
            <person name="Woyke T."/>
            <person name="Wu D."/>
            <person name="Gronow S."/>
            <person name="Wellnitz S."/>
            <person name="Brambilla E."/>
            <person name="Klenk H.-P."/>
            <person name="Eisen J.A."/>
        </authorList>
    </citation>
    <scope>NUCLEOTIDE SEQUENCE [LARGE SCALE GENOMIC DNA]</scope>
    <source>
        <strain evidence="5 6">DSM 2985</strain>
    </source>
</reference>
<evidence type="ECO:0000256" key="3">
    <source>
        <dbReference type="SAM" id="SignalP"/>
    </source>
</evidence>
<dbReference type="EMBL" id="AGRW01000048">
    <property type="protein sequence ID" value="EIC01651.1"/>
    <property type="molecule type" value="Genomic_DNA"/>
</dbReference>
<feature type="domain" description="Pectate disaccharide-lyase-like N-terminal" evidence="4">
    <location>
        <begin position="378"/>
        <end position="434"/>
    </location>
</feature>
<comment type="caution">
    <text evidence="5">The sequence shown here is derived from an EMBL/GenBank/DDBJ whole genome shotgun (WGS) entry which is preliminary data.</text>
</comment>
<dbReference type="Pfam" id="PF25849">
    <property type="entry name" value="PelX_N"/>
    <property type="match status" value="1"/>
</dbReference>
<evidence type="ECO:0000259" key="4">
    <source>
        <dbReference type="Pfam" id="PF25849"/>
    </source>
</evidence>
<name>H7ELB9_9SPIR</name>
<dbReference type="InterPro" id="IPR001087">
    <property type="entry name" value="GDSL"/>
</dbReference>
<dbReference type="AlphaFoldDB" id="H7ELB9"/>
<accession>H7ELB9</accession>
<dbReference type="Pfam" id="PF00657">
    <property type="entry name" value="Lipase_GDSL"/>
    <property type="match status" value="1"/>
</dbReference>
<keyword evidence="3" id="KW-0732">Signal</keyword>
<dbReference type="InterPro" id="IPR036514">
    <property type="entry name" value="SGNH_hydro_sf"/>
</dbReference>
<evidence type="ECO:0000256" key="1">
    <source>
        <dbReference type="ARBA" id="ARBA00008668"/>
    </source>
</evidence>
<keyword evidence="2" id="KW-0378">Hydrolase</keyword>
<dbReference type="GO" id="GO:0016788">
    <property type="term" value="F:hydrolase activity, acting on ester bonds"/>
    <property type="evidence" value="ECO:0007669"/>
    <property type="project" value="InterPro"/>
</dbReference>
<evidence type="ECO:0000313" key="5">
    <source>
        <dbReference type="EMBL" id="EIC01651.1"/>
    </source>
</evidence>
<protein>
    <submittedName>
        <fullName evidence="5">Lipolytic protein G-D-S-L family</fullName>
    </submittedName>
</protein>
<sequence>MKKIVQIGIAALSVLAVSSCHRAEKTSESASSAPSSSNGSALDAATVANEKVEKVASITSIGDVKGTRIFVVGDSTLSAFNDPYYYPRYGYGTKIQDYLDSEKATVVNLAMSGRSSKSFLKEANYETLKKNIKKGDYLIIGFGHNDEKGEEARYTNPNGTKDEAGSFKNSLYQNYIKLAQEKKATPVLCTPIVRRAPGKAYEGAVVHVTKDAAGFPGGDYPKAIRELGSETGTTVVDLTSITKARYENLADDKATAKFHAQLTFKAASVDNTHLNTYGASVVAYDVVTSLRDADKKFAKFVKDGISAPTEEILVKNPDYVVPKYSEFNPAEDASARYELSAPWFGTVFGDCGGEEKLADPANYEIIESDGKITMHSGTVDGSKSVGKIAGASDGIQFYFQKLPVDRDFTLKAKAKVLQLAKNNQVSFGVMVRDDVYIDKFDNSINSDYVAAGPLKLANGDDYSSSWMRKDGTLNETHNAGQKIPEVGDVIDISITKKGNVYTTKFGSDTAEYTIDLKNVDPNVIYAGLYTVRSAYVEFTEVSLE</sequence>
<dbReference type="PANTHER" id="PTHR43695">
    <property type="entry name" value="PUTATIVE (AFU_ORTHOLOGUE AFUA_2G17250)-RELATED"/>
    <property type="match status" value="1"/>
</dbReference>
<feature type="chain" id="PRO_5003608761" evidence="3">
    <location>
        <begin position="23"/>
        <end position="544"/>
    </location>
</feature>
<dbReference type="PANTHER" id="PTHR43695:SF1">
    <property type="entry name" value="RHAMNOGALACTURONAN ACETYLESTERASE"/>
    <property type="match status" value="1"/>
</dbReference>
<evidence type="ECO:0000256" key="2">
    <source>
        <dbReference type="ARBA" id="ARBA00022801"/>
    </source>
</evidence>
<feature type="signal peptide" evidence="3">
    <location>
        <begin position="1"/>
        <end position="22"/>
    </location>
</feature>
<dbReference type="InterPro" id="IPR058953">
    <property type="entry name" value="PelX-like_N"/>
</dbReference>
<evidence type="ECO:0000313" key="6">
    <source>
        <dbReference type="Proteomes" id="UP000003571"/>
    </source>
</evidence>
<dbReference type="OrthoDB" id="9807041at2"/>
<dbReference type="PATRIC" id="fig|907348.3.peg.1702"/>
<keyword evidence="6" id="KW-1185">Reference proteome</keyword>
<organism evidence="5 6">
    <name type="scientific">Treponema saccharophilum DSM 2985</name>
    <dbReference type="NCBI Taxonomy" id="907348"/>
    <lineage>
        <taxon>Bacteria</taxon>
        <taxon>Pseudomonadati</taxon>
        <taxon>Spirochaetota</taxon>
        <taxon>Spirochaetia</taxon>
        <taxon>Spirochaetales</taxon>
        <taxon>Treponemataceae</taxon>
        <taxon>Treponema</taxon>
    </lineage>
</organism>
<dbReference type="PROSITE" id="PS51257">
    <property type="entry name" value="PROKAR_LIPOPROTEIN"/>
    <property type="match status" value="1"/>
</dbReference>
<dbReference type="Gene3D" id="3.40.50.1110">
    <property type="entry name" value="SGNH hydrolase"/>
    <property type="match status" value="1"/>
</dbReference>
<comment type="similarity">
    <text evidence="1">Belongs to the 'GDSL' lipolytic enzyme family.</text>
</comment>
<dbReference type="STRING" id="907348.TresaDRAFT_2040"/>